<dbReference type="PANTHER" id="PTHR10989:SF16">
    <property type="entry name" value="AT02829P-RELATED"/>
    <property type="match status" value="1"/>
</dbReference>
<dbReference type="GO" id="GO:0012505">
    <property type="term" value="C:endomembrane system"/>
    <property type="evidence" value="ECO:0007669"/>
    <property type="project" value="UniProtKB-SubCell"/>
</dbReference>
<evidence type="ECO:0000256" key="2">
    <source>
        <dbReference type="ARBA" id="ARBA00022692"/>
    </source>
</evidence>
<keyword evidence="8" id="KW-1185">Reference proteome</keyword>
<reference evidence="6 8" key="1">
    <citation type="submission" date="2015-07" db="EMBL/GenBank/DDBJ databases">
        <authorList>
            <person name="Cajimat M.N.B."/>
            <person name="Milazzo M.L."/>
            <person name="Fulhorst C.F."/>
        </authorList>
    </citation>
    <scope>NUCLEOTIDE SEQUENCE [LARGE SCALE GENOMIC DNA]</scope>
    <source>
        <strain evidence="6">Single colony</strain>
    </source>
</reference>
<proteinExistence type="predicted"/>
<feature type="transmembrane region" description="Helical" evidence="5">
    <location>
        <begin position="85"/>
        <end position="106"/>
    </location>
</feature>
<dbReference type="Pfam" id="PF04750">
    <property type="entry name" value="Far-17a_AIG1"/>
    <property type="match status" value="1"/>
</dbReference>
<evidence type="ECO:0000256" key="1">
    <source>
        <dbReference type="ARBA" id="ARBA00004127"/>
    </source>
</evidence>
<protein>
    <submittedName>
        <fullName evidence="6 7">Membrane protein</fullName>
    </submittedName>
</protein>
<dbReference type="OrthoDB" id="1898221at2759"/>
<dbReference type="AlphaFoldDB" id="A0A0K3CNY9"/>
<dbReference type="EMBL" id="LCTV02000017">
    <property type="protein sequence ID" value="PRQ69929.1"/>
    <property type="molecule type" value="Genomic_DNA"/>
</dbReference>
<dbReference type="EMBL" id="CWKI01000017">
    <property type="protein sequence ID" value="CTR11319.1"/>
    <property type="molecule type" value="Genomic_DNA"/>
</dbReference>
<gene>
    <name evidence="6" type="primary">FGENESH: predicted gene_17.38</name>
    <name evidence="7" type="ORF">AAT19DRAFT_11582</name>
    <name evidence="6" type="ORF">BN2166_0071800</name>
</gene>
<evidence type="ECO:0000256" key="5">
    <source>
        <dbReference type="SAM" id="Phobius"/>
    </source>
</evidence>
<accession>A0A0K3CNY9</accession>
<keyword evidence="4 5" id="KW-0472">Membrane</keyword>
<dbReference type="OMA" id="TIAFGYW"/>
<keyword evidence="3 5" id="KW-1133">Transmembrane helix</keyword>
<feature type="transmembrane region" description="Helical" evidence="5">
    <location>
        <begin position="126"/>
        <end position="146"/>
    </location>
</feature>
<sequence>MAFPHTIPRSPFAFVLHLVAFASISWSFNELWKPSPMSDFMESSYGGHWQYLTILSLAIAWLTFLFSLLYDVLPLSLFARLKTSVAILAVPVEGLVGLLYWTLTVVNPALLNPSLGEGKEPFRIPFWLDVSLHGLPAVFLWLDFLLFSPPFPTRARPALLSSLAAAAYVLWLEHAAARNGRYAYPMLDEWTPVQRSIFYVLQIPVLIGLYKLANGIHRLVRGEPDVRNEAKHVERAERKVGAKKGQ</sequence>
<comment type="subcellular location">
    <subcellularLocation>
        <location evidence="1">Endomembrane system</location>
        <topology evidence="1">Multi-pass membrane protein</topology>
    </subcellularLocation>
</comment>
<reference evidence="7 9" key="2">
    <citation type="journal article" date="2018" name="Elife">
        <title>Functional genomics of lipid metabolism in the oleaginous yeast Rhodosporidium toruloides.</title>
        <authorList>
            <person name="Coradetti S.T."/>
            <person name="Pinel D."/>
            <person name="Geiselman G."/>
            <person name="Ito M."/>
            <person name="Mondo S."/>
            <person name="Reilly M.C."/>
            <person name="Cheng Y.F."/>
            <person name="Bauer S."/>
            <person name="Grigoriev I."/>
            <person name="Gladden J.M."/>
            <person name="Simmons B.A."/>
            <person name="Brem R."/>
            <person name="Arkin A.P."/>
            <person name="Skerker J.M."/>
        </authorList>
    </citation>
    <scope>NUCLEOTIDE SEQUENCE [LARGE SCALE GENOMIC DNA]</scope>
    <source>
        <strain evidence="7 9">NBRC 0880</strain>
    </source>
</reference>
<evidence type="ECO:0000256" key="4">
    <source>
        <dbReference type="ARBA" id="ARBA00023136"/>
    </source>
</evidence>
<evidence type="ECO:0000256" key="3">
    <source>
        <dbReference type="ARBA" id="ARBA00022989"/>
    </source>
</evidence>
<keyword evidence="2 5" id="KW-0812">Transmembrane</keyword>
<evidence type="ECO:0000313" key="9">
    <source>
        <dbReference type="Proteomes" id="UP000239560"/>
    </source>
</evidence>
<organism evidence="6 8">
    <name type="scientific">Rhodotorula toruloides</name>
    <name type="common">Yeast</name>
    <name type="synonym">Rhodosporidium toruloides</name>
    <dbReference type="NCBI Taxonomy" id="5286"/>
    <lineage>
        <taxon>Eukaryota</taxon>
        <taxon>Fungi</taxon>
        <taxon>Dikarya</taxon>
        <taxon>Basidiomycota</taxon>
        <taxon>Pucciniomycotina</taxon>
        <taxon>Microbotryomycetes</taxon>
        <taxon>Sporidiobolales</taxon>
        <taxon>Sporidiobolaceae</taxon>
        <taxon>Rhodotorula</taxon>
    </lineage>
</organism>
<evidence type="ECO:0000313" key="6">
    <source>
        <dbReference type="EMBL" id="CTR11319.1"/>
    </source>
</evidence>
<dbReference type="Proteomes" id="UP000199069">
    <property type="component" value="Unassembled WGS sequence"/>
</dbReference>
<evidence type="ECO:0000313" key="7">
    <source>
        <dbReference type="EMBL" id="PRQ69929.1"/>
    </source>
</evidence>
<evidence type="ECO:0000313" key="8">
    <source>
        <dbReference type="Proteomes" id="UP000199069"/>
    </source>
</evidence>
<feature type="transmembrane region" description="Helical" evidence="5">
    <location>
        <begin position="12"/>
        <end position="29"/>
    </location>
</feature>
<feature type="transmembrane region" description="Helical" evidence="5">
    <location>
        <begin position="49"/>
        <end position="73"/>
    </location>
</feature>
<dbReference type="GO" id="GO:0016020">
    <property type="term" value="C:membrane"/>
    <property type="evidence" value="ECO:0007669"/>
    <property type="project" value="InterPro"/>
</dbReference>
<dbReference type="PANTHER" id="PTHR10989">
    <property type="entry name" value="ANDROGEN-INDUCED PROTEIN 1-RELATED"/>
    <property type="match status" value="1"/>
</dbReference>
<name>A0A0K3CNY9_RHOTO</name>
<dbReference type="Proteomes" id="UP000239560">
    <property type="component" value="Unassembled WGS sequence"/>
</dbReference>
<dbReference type="InterPro" id="IPR006838">
    <property type="entry name" value="ADTRP_AIG1"/>
</dbReference>